<dbReference type="AlphaFoldDB" id="A0A4P7IJE6"/>
<dbReference type="InterPro" id="IPR011009">
    <property type="entry name" value="Kinase-like_dom_sf"/>
</dbReference>
<protein>
    <submittedName>
        <fullName evidence="2">Phosphotransferase family protein</fullName>
    </submittedName>
</protein>
<accession>A0A4P7IJE6</accession>
<dbReference type="GO" id="GO:0016740">
    <property type="term" value="F:transferase activity"/>
    <property type="evidence" value="ECO:0007669"/>
    <property type="project" value="UniProtKB-KW"/>
</dbReference>
<dbReference type="SUPFAM" id="SSF56112">
    <property type="entry name" value="Protein kinase-like (PK-like)"/>
    <property type="match status" value="1"/>
</dbReference>
<dbReference type="EMBL" id="CP038436">
    <property type="protein sequence ID" value="QBX57569.1"/>
    <property type="molecule type" value="Genomic_DNA"/>
</dbReference>
<dbReference type="InterPro" id="IPR051678">
    <property type="entry name" value="AGP_Transferase"/>
</dbReference>
<gene>
    <name evidence="2" type="ORF">EXE58_11020</name>
</gene>
<evidence type="ECO:0000313" key="3">
    <source>
        <dbReference type="Proteomes" id="UP000294853"/>
    </source>
</evidence>
<keyword evidence="2" id="KW-0808">Transferase</keyword>
<organism evidence="2 3">
    <name type="scientific">Nocardioides seonyuensis</name>
    <dbReference type="NCBI Taxonomy" id="2518371"/>
    <lineage>
        <taxon>Bacteria</taxon>
        <taxon>Bacillati</taxon>
        <taxon>Actinomycetota</taxon>
        <taxon>Actinomycetes</taxon>
        <taxon>Propionibacteriales</taxon>
        <taxon>Nocardioidaceae</taxon>
        <taxon>Nocardioides</taxon>
    </lineage>
</organism>
<dbReference type="KEGG" id="nsn:EXE58_11020"/>
<reference evidence="2 3" key="1">
    <citation type="submission" date="2019-03" db="EMBL/GenBank/DDBJ databases">
        <title>Three New Species of Nocardioides, Nocardioides euryhalodurans sp. nov., Nocardioides seonyuensis sp. nov. and Nocardioides eburneoflavus sp. nov. Iolated from Soil.</title>
        <authorList>
            <person name="Roh S.G."/>
            <person name="Lee C."/>
            <person name="Kim M.-K."/>
            <person name="Kim S.B."/>
        </authorList>
    </citation>
    <scope>NUCLEOTIDE SEQUENCE [LARGE SCALE GENOMIC DNA]</scope>
    <source>
        <strain evidence="2 3">MMS17-SY207-3</strain>
    </source>
</reference>
<dbReference type="Pfam" id="PF01636">
    <property type="entry name" value="APH"/>
    <property type="match status" value="1"/>
</dbReference>
<proteinExistence type="predicted"/>
<keyword evidence="3" id="KW-1185">Reference proteome</keyword>
<feature type="domain" description="Aminoglycoside phosphotransferase" evidence="1">
    <location>
        <begin position="102"/>
        <end position="302"/>
    </location>
</feature>
<sequence>MSGGLRDSPTDAFVERLRQRFPTESEFDVLETQKLKRRRDARRPIPSLSTMEGSFRNLLDVHVKDGYDLSHVRWLSGGASKLQMACELRWRDPKLDSDVVDQIVVRMEPQESLNATSRLREFQALRAVAGLLPVPRTFWVDAEARFFPEAALIYEYATGVTKVSGVEGRTSGVGNAFGHRLRPLLGEQFVDHLAKLHSFDYSTAELGAFDVPSPGTTESANWQLNRACRVWDSDRPEEMPVIEVAINWLRRNLPTLDRVSLLHGDYRGGNFLFDEASGNITAWLDWERSYLGDRHRDLAWITLPQFGHFSEDGRTFLVSGLVPIEEFYDRYAEKSGLEVDPERIQYYKILNTFQLIASSHGSAYRVSSLGRSHQDVLLTWIEGVIYSLVEELRLQLLEVGS</sequence>
<dbReference type="CDD" id="cd05154">
    <property type="entry name" value="ACAD10_11_N-like"/>
    <property type="match status" value="1"/>
</dbReference>
<dbReference type="InterPro" id="IPR041726">
    <property type="entry name" value="ACAD10_11_N"/>
</dbReference>
<dbReference type="Gene3D" id="3.30.200.20">
    <property type="entry name" value="Phosphorylase Kinase, domain 1"/>
    <property type="match status" value="1"/>
</dbReference>
<dbReference type="InterPro" id="IPR002575">
    <property type="entry name" value="Aminoglycoside_PTrfase"/>
</dbReference>
<evidence type="ECO:0000313" key="2">
    <source>
        <dbReference type="EMBL" id="QBX57569.1"/>
    </source>
</evidence>
<dbReference type="OrthoDB" id="3806873at2"/>
<dbReference type="PANTHER" id="PTHR21310:SF40">
    <property type="entry name" value="AMINOGLYCOSIDE PHOSPHOTRANSFERASE DOMAIN-CONTAINING PROTEIN-RELATED"/>
    <property type="match status" value="1"/>
</dbReference>
<evidence type="ECO:0000259" key="1">
    <source>
        <dbReference type="Pfam" id="PF01636"/>
    </source>
</evidence>
<dbReference type="Proteomes" id="UP000294853">
    <property type="component" value="Chromosome"/>
</dbReference>
<dbReference type="Gene3D" id="3.90.1200.10">
    <property type="match status" value="1"/>
</dbReference>
<dbReference type="PANTHER" id="PTHR21310">
    <property type="entry name" value="AMINOGLYCOSIDE PHOSPHOTRANSFERASE-RELATED-RELATED"/>
    <property type="match status" value="1"/>
</dbReference>
<name>A0A4P7IJE6_9ACTN</name>